<keyword evidence="3" id="KW-1185">Reference proteome</keyword>
<comment type="caution">
    <text evidence="2">The sequence shown here is derived from an EMBL/GenBank/DDBJ whole genome shotgun (WGS) entry which is preliminary data.</text>
</comment>
<organism evidence="2 3">
    <name type="scientific">Albidovulum salinarum</name>
    <dbReference type="NCBI Taxonomy" id="2984153"/>
    <lineage>
        <taxon>Bacteria</taxon>
        <taxon>Pseudomonadati</taxon>
        <taxon>Pseudomonadota</taxon>
        <taxon>Alphaproteobacteria</taxon>
        <taxon>Rhodobacterales</taxon>
        <taxon>Paracoccaceae</taxon>
        <taxon>Albidovulum</taxon>
    </lineage>
</organism>
<keyword evidence="1" id="KW-0812">Transmembrane</keyword>
<accession>A0ABT2WYX8</accession>
<protein>
    <submittedName>
        <fullName evidence="2">Uncharacterized protein</fullName>
    </submittedName>
</protein>
<reference evidence="2 3" key="1">
    <citation type="submission" date="2022-10" db="EMBL/GenBank/DDBJ databases">
        <title>Defluviimonas sp. nov., isolated from ocean surface sediments.</title>
        <authorList>
            <person name="He W."/>
            <person name="Wang L."/>
            <person name="Zhang D.-F."/>
        </authorList>
    </citation>
    <scope>NUCLEOTIDE SEQUENCE [LARGE SCALE GENOMIC DNA]</scope>
    <source>
        <strain evidence="2 3">WL0024</strain>
    </source>
</reference>
<sequence>MNPIHLLRMARIARHPPSRNRVLLVAAVVVICLALAGLERLGLAPGGALVDPGGTVPKVRPLP</sequence>
<dbReference type="RefSeq" id="WP_263332935.1">
    <property type="nucleotide sequence ID" value="NZ_JAOVQO010000002.1"/>
</dbReference>
<evidence type="ECO:0000313" key="3">
    <source>
        <dbReference type="Proteomes" id="UP001209535"/>
    </source>
</evidence>
<evidence type="ECO:0000313" key="2">
    <source>
        <dbReference type="EMBL" id="MCU9846886.1"/>
    </source>
</evidence>
<gene>
    <name evidence="2" type="ORF">OEZ60_02610</name>
</gene>
<dbReference type="Proteomes" id="UP001209535">
    <property type="component" value="Unassembled WGS sequence"/>
</dbReference>
<feature type="transmembrane region" description="Helical" evidence="1">
    <location>
        <begin position="21"/>
        <end position="38"/>
    </location>
</feature>
<proteinExistence type="predicted"/>
<name>A0ABT2WYX8_9RHOB</name>
<keyword evidence="1" id="KW-1133">Transmembrane helix</keyword>
<evidence type="ECO:0000256" key="1">
    <source>
        <dbReference type="SAM" id="Phobius"/>
    </source>
</evidence>
<keyword evidence="1" id="KW-0472">Membrane</keyword>
<dbReference type="EMBL" id="JAOVQO010000002">
    <property type="protein sequence ID" value="MCU9846886.1"/>
    <property type="molecule type" value="Genomic_DNA"/>
</dbReference>